<dbReference type="Pfam" id="PF24764">
    <property type="entry name" value="rva_4"/>
    <property type="match status" value="1"/>
</dbReference>
<protein>
    <recommendedName>
        <fullName evidence="1">Integrase core domain-containing protein</fullName>
    </recommendedName>
</protein>
<feature type="domain" description="Integrase core" evidence="1">
    <location>
        <begin position="36"/>
        <end position="94"/>
    </location>
</feature>
<sequence>MAKHGLIVSANNKASTALHHFKISVRRWGLLVIGVNKLEHEQLLNPNSDFDIFWLYFVAMQLVANAVDGFAGGWNAHPISTENNVSPNQLFVFGAPARDKEMGNMIGNAAMTLFGVPSSDVEII</sequence>
<organism evidence="2 3">
    <name type="scientific">Daphnia pulex</name>
    <name type="common">Water flea</name>
    <dbReference type="NCBI Taxonomy" id="6669"/>
    <lineage>
        <taxon>Eukaryota</taxon>
        <taxon>Metazoa</taxon>
        <taxon>Ecdysozoa</taxon>
        <taxon>Arthropoda</taxon>
        <taxon>Crustacea</taxon>
        <taxon>Branchiopoda</taxon>
        <taxon>Diplostraca</taxon>
        <taxon>Cladocera</taxon>
        <taxon>Anomopoda</taxon>
        <taxon>Daphniidae</taxon>
        <taxon>Daphnia</taxon>
    </lineage>
</organism>
<keyword evidence="3" id="KW-1185">Reference proteome</keyword>
<dbReference type="KEGG" id="dpx:DAPPUDRAFT_242176"/>
<accession>E9GG21</accession>
<dbReference type="InParanoid" id="E9GG21"/>
<dbReference type="OrthoDB" id="2686689at2759"/>
<proteinExistence type="predicted"/>
<gene>
    <name evidence="2" type="ORF">DAPPUDRAFT_242176</name>
</gene>
<dbReference type="InterPro" id="IPR058913">
    <property type="entry name" value="Integrase_dom_put"/>
</dbReference>
<evidence type="ECO:0000313" key="2">
    <source>
        <dbReference type="EMBL" id="EFX81325.1"/>
    </source>
</evidence>
<name>E9GG21_DAPPU</name>
<dbReference type="AlphaFoldDB" id="E9GG21"/>
<reference evidence="2 3" key="1">
    <citation type="journal article" date="2011" name="Science">
        <title>The ecoresponsive genome of Daphnia pulex.</title>
        <authorList>
            <person name="Colbourne J.K."/>
            <person name="Pfrender M.E."/>
            <person name="Gilbert D."/>
            <person name="Thomas W.K."/>
            <person name="Tucker A."/>
            <person name="Oakley T.H."/>
            <person name="Tokishita S."/>
            <person name="Aerts A."/>
            <person name="Arnold G.J."/>
            <person name="Basu M.K."/>
            <person name="Bauer D.J."/>
            <person name="Caceres C.E."/>
            <person name="Carmel L."/>
            <person name="Casola C."/>
            <person name="Choi J.H."/>
            <person name="Detter J.C."/>
            <person name="Dong Q."/>
            <person name="Dusheyko S."/>
            <person name="Eads B.D."/>
            <person name="Frohlich T."/>
            <person name="Geiler-Samerotte K.A."/>
            <person name="Gerlach D."/>
            <person name="Hatcher P."/>
            <person name="Jogdeo S."/>
            <person name="Krijgsveld J."/>
            <person name="Kriventseva E.V."/>
            <person name="Kultz D."/>
            <person name="Laforsch C."/>
            <person name="Lindquist E."/>
            <person name="Lopez J."/>
            <person name="Manak J.R."/>
            <person name="Muller J."/>
            <person name="Pangilinan J."/>
            <person name="Patwardhan R.P."/>
            <person name="Pitluck S."/>
            <person name="Pritham E.J."/>
            <person name="Rechtsteiner A."/>
            <person name="Rho M."/>
            <person name="Rogozin I.B."/>
            <person name="Sakarya O."/>
            <person name="Salamov A."/>
            <person name="Schaack S."/>
            <person name="Shapiro H."/>
            <person name="Shiga Y."/>
            <person name="Skalitzky C."/>
            <person name="Smith Z."/>
            <person name="Souvorov A."/>
            <person name="Sung W."/>
            <person name="Tang Z."/>
            <person name="Tsuchiya D."/>
            <person name="Tu H."/>
            <person name="Vos H."/>
            <person name="Wang M."/>
            <person name="Wolf Y.I."/>
            <person name="Yamagata H."/>
            <person name="Yamada T."/>
            <person name="Ye Y."/>
            <person name="Shaw J.R."/>
            <person name="Andrews J."/>
            <person name="Crease T.J."/>
            <person name="Tang H."/>
            <person name="Lucas S.M."/>
            <person name="Robertson H.M."/>
            <person name="Bork P."/>
            <person name="Koonin E.V."/>
            <person name="Zdobnov E.M."/>
            <person name="Grigoriev I.V."/>
            <person name="Lynch M."/>
            <person name="Boore J.L."/>
        </authorList>
    </citation>
    <scope>NUCLEOTIDE SEQUENCE [LARGE SCALE GENOMIC DNA]</scope>
</reference>
<dbReference type="EMBL" id="GL732543">
    <property type="protein sequence ID" value="EFX81325.1"/>
    <property type="molecule type" value="Genomic_DNA"/>
</dbReference>
<evidence type="ECO:0000259" key="1">
    <source>
        <dbReference type="Pfam" id="PF24764"/>
    </source>
</evidence>
<dbReference type="Proteomes" id="UP000000305">
    <property type="component" value="Unassembled WGS sequence"/>
</dbReference>
<dbReference type="HOGENOM" id="CLU_2006170_0_0_1"/>
<evidence type="ECO:0000313" key="3">
    <source>
        <dbReference type="Proteomes" id="UP000000305"/>
    </source>
</evidence>